<dbReference type="PANTHER" id="PTHR30404:SF0">
    <property type="entry name" value="N-ACETYLMURAMOYL-L-ALANINE AMIDASE AMIC"/>
    <property type="match status" value="1"/>
</dbReference>
<dbReference type="STRING" id="1520.LF65_05237"/>
<dbReference type="KEGG" id="cbei:LF65_05237"/>
<evidence type="ECO:0000256" key="2">
    <source>
        <dbReference type="ARBA" id="ARBA00022801"/>
    </source>
</evidence>
<evidence type="ECO:0000256" key="1">
    <source>
        <dbReference type="ARBA" id="ARBA00022737"/>
    </source>
</evidence>
<dbReference type="Gene3D" id="2.10.270.10">
    <property type="entry name" value="Cholin Binding"/>
    <property type="match status" value="4"/>
</dbReference>
<keyword evidence="2 7" id="KW-0378">Hydrolase</keyword>
<dbReference type="OrthoDB" id="9763643at2"/>
<organism evidence="7 8">
    <name type="scientific">Clostridium beijerinckii</name>
    <name type="common">Clostridium MP</name>
    <dbReference type="NCBI Taxonomy" id="1520"/>
    <lineage>
        <taxon>Bacteria</taxon>
        <taxon>Bacillati</taxon>
        <taxon>Bacillota</taxon>
        <taxon>Clostridia</taxon>
        <taxon>Eubacteriales</taxon>
        <taxon>Clostridiaceae</taxon>
        <taxon>Clostridium</taxon>
    </lineage>
</organism>
<feature type="region of interest" description="Disordered" evidence="4">
    <location>
        <begin position="512"/>
        <end position="564"/>
    </location>
</feature>
<feature type="domain" description="MurNAc-LAA" evidence="6">
    <location>
        <begin position="630"/>
        <end position="753"/>
    </location>
</feature>
<dbReference type="Pfam" id="PF01473">
    <property type="entry name" value="Choline_bind_1"/>
    <property type="match status" value="5"/>
</dbReference>
<feature type="compositionally biased region" description="Low complexity" evidence="4">
    <location>
        <begin position="543"/>
        <end position="556"/>
    </location>
</feature>
<feature type="compositionally biased region" description="Polar residues" evidence="4">
    <location>
        <begin position="518"/>
        <end position="535"/>
    </location>
</feature>
<feature type="repeat" description="Cell wall-binding" evidence="3">
    <location>
        <begin position="318"/>
        <end position="337"/>
    </location>
</feature>
<keyword evidence="1" id="KW-0677">Repeat</keyword>
<sequence length="756" mass="82970">MNIKKKFTTFALAFAVVLSLIPGLSAQAATTDFKIISESKVTAKQAKSWAKSKGATDTFADLADLYFKYASEHGDVNPAIAYVQAAKETGYGNFGGVLDESYHNPCGLKNPSGGGDTDKNAHQKFESWDEGVQAHLDHLALYAGADGYPRKDTYDPRHFVTIKGKATTVNSLGGKWAPSATYGEEVNALYKNLMDYAGIDYPKDNGKAPDNQPSNASPNPATPESKPSAPNASDIITENKPQSANDTVDNSVSITSNIGWKYENGAWYYYKSDTTKAVGWIKPDKNWYYLNDEDGKMTTGWIKDNGTWYYIDKSGAMAKGWRQVDNNWYLLKDSGAMETGFQFDGSGLYYLNDSGAMATYNGWTKINNKWYYFEKSGKIKTGWFKENAKWYYLQGDGSMVTGLKNIDNKKYMFNDNGTMTTGWMKLNNYWYYFNTDGSMASGWIIDNGTYYYLYETGAMAKGWINLGGAWYYLKDSGTMATGWVTSNGDSYYLDTSTGRMVTNTTIDGFKIGSDGKKQASSNQNDEDSSGNNTPTDQDDEDNSGNSPSAGSNSSNGKKTIVIDPGHDYGKDYGAESTIDGVTYSETVLNMQVADKLKTELQNRGYNVIMTRNLGEQPSYGSLVASLTHRVDVANNANADFFISVHHNSAGETAKGVLTLYSSEAQDSKFGGKLDSNRIERSKQMATLINNNIANKLGLNNRGGQEQNLFVCRNTNIPAVLVEVGFITNKEEAARCADPASQKKVAQAIAEVIAGNI</sequence>
<dbReference type="GO" id="GO:0008745">
    <property type="term" value="F:N-acetylmuramoyl-L-alanine amidase activity"/>
    <property type="evidence" value="ECO:0007669"/>
    <property type="project" value="InterPro"/>
</dbReference>
<dbReference type="PANTHER" id="PTHR30404">
    <property type="entry name" value="N-ACETYLMURAMOYL-L-ALANINE AMIDASE"/>
    <property type="match status" value="1"/>
</dbReference>
<reference evidence="8" key="1">
    <citation type="submission" date="2014-12" db="EMBL/GenBank/DDBJ databases">
        <title>Genome sequence of Clostridium beijerinckii strain 59B.</title>
        <authorList>
            <person name="Little G.T."/>
            <person name="Minton N.P."/>
        </authorList>
    </citation>
    <scope>NUCLEOTIDE SEQUENCE [LARGE SCALE GENOMIC DNA]</scope>
    <source>
        <strain evidence="8">59B</strain>
    </source>
</reference>
<feature type="repeat" description="Cell wall-binding" evidence="3">
    <location>
        <begin position="298"/>
        <end position="317"/>
    </location>
</feature>
<dbReference type="GO" id="GO:0009253">
    <property type="term" value="P:peptidoglycan catabolic process"/>
    <property type="evidence" value="ECO:0007669"/>
    <property type="project" value="InterPro"/>
</dbReference>
<accession>A0A0B5QU65</accession>
<feature type="repeat" description="Cell wall-binding" evidence="3">
    <location>
        <begin position="420"/>
        <end position="439"/>
    </location>
</feature>
<dbReference type="SUPFAM" id="SSF53187">
    <property type="entry name" value="Zn-dependent exopeptidases"/>
    <property type="match status" value="1"/>
</dbReference>
<dbReference type="RefSeq" id="WP_041900246.1">
    <property type="nucleotide sequence ID" value="NZ_CP010086.2"/>
</dbReference>
<dbReference type="InterPro" id="IPR002508">
    <property type="entry name" value="MurNAc-LAA_cat"/>
</dbReference>
<dbReference type="SUPFAM" id="SSF69360">
    <property type="entry name" value="Cell wall binding repeat"/>
    <property type="match status" value="2"/>
</dbReference>
<dbReference type="InterPro" id="IPR002901">
    <property type="entry name" value="MGlyc_endo_b_GlcNAc-like_dom"/>
</dbReference>
<feature type="repeat" description="Cell wall-binding" evidence="3">
    <location>
        <begin position="400"/>
        <end position="419"/>
    </location>
</feature>
<feature type="repeat" description="Cell wall-binding" evidence="3">
    <location>
        <begin position="440"/>
        <end position="459"/>
    </location>
</feature>
<dbReference type="Pfam" id="PF19127">
    <property type="entry name" value="Choline_bind_3"/>
    <property type="match status" value="3"/>
</dbReference>
<name>A0A0B5QU65_CLOBE</name>
<feature type="repeat" description="Cell wall-binding" evidence="3">
    <location>
        <begin position="380"/>
        <end position="399"/>
    </location>
</feature>
<dbReference type="InterPro" id="IPR050695">
    <property type="entry name" value="N-acetylmuramoyl_amidase_3"/>
</dbReference>
<dbReference type="AlphaFoldDB" id="A0A0B5QU65"/>
<feature type="repeat" description="Cell wall-binding" evidence="3">
    <location>
        <begin position="460"/>
        <end position="479"/>
    </location>
</feature>
<feature type="chain" id="PRO_5002118716" evidence="5">
    <location>
        <begin position="29"/>
        <end position="756"/>
    </location>
</feature>
<dbReference type="Proteomes" id="UP000031866">
    <property type="component" value="Chromosome"/>
</dbReference>
<dbReference type="SMART" id="SM00646">
    <property type="entry name" value="Ami_3"/>
    <property type="match status" value="1"/>
</dbReference>
<gene>
    <name evidence="7" type="ORF">LF65_05237</name>
</gene>
<evidence type="ECO:0000256" key="4">
    <source>
        <dbReference type="SAM" id="MobiDB-lite"/>
    </source>
</evidence>
<evidence type="ECO:0000256" key="3">
    <source>
        <dbReference type="PROSITE-ProRule" id="PRU00591"/>
    </source>
</evidence>
<dbReference type="GO" id="GO:0030288">
    <property type="term" value="C:outer membrane-bounded periplasmic space"/>
    <property type="evidence" value="ECO:0007669"/>
    <property type="project" value="TreeGrafter"/>
</dbReference>
<feature type="region of interest" description="Disordered" evidence="4">
    <location>
        <begin position="201"/>
        <end position="250"/>
    </location>
</feature>
<dbReference type="GO" id="GO:0004040">
    <property type="term" value="F:amidase activity"/>
    <property type="evidence" value="ECO:0007669"/>
    <property type="project" value="InterPro"/>
</dbReference>
<evidence type="ECO:0000313" key="7">
    <source>
        <dbReference type="EMBL" id="AJH01762.1"/>
    </source>
</evidence>
<keyword evidence="5" id="KW-0732">Signal</keyword>
<dbReference type="Gene3D" id="3.40.630.40">
    <property type="entry name" value="Zn-dependent exopeptidases"/>
    <property type="match status" value="1"/>
</dbReference>
<evidence type="ECO:0000256" key="5">
    <source>
        <dbReference type="SAM" id="SignalP"/>
    </source>
</evidence>
<evidence type="ECO:0000259" key="6">
    <source>
        <dbReference type="SMART" id="SM00646"/>
    </source>
</evidence>
<protein>
    <submittedName>
        <fullName evidence="7">Cell wall hydrolase</fullName>
    </submittedName>
</protein>
<dbReference type="CDD" id="cd02696">
    <property type="entry name" value="MurNAc-LAA"/>
    <property type="match status" value="1"/>
</dbReference>
<evidence type="ECO:0000313" key="8">
    <source>
        <dbReference type="Proteomes" id="UP000031866"/>
    </source>
</evidence>
<dbReference type="PROSITE" id="PS51170">
    <property type="entry name" value="CW"/>
    <property type="match status" value="8"/>
</dbReference>
<proteinExistence type="predicted"/>
<dbReference type="Pfam" id="PF01832">
    <property type="entry name" value="Glucosaminidase"/>
    <property type="match status" value="1"/>
</dbReference>
<dbReference type="Pfam" id="PF01520">
    <property type="entry name" value="Amidase_3"/>
    <property type="match status" value="1"/>
</dbReference>
<feature type="repeat" description="Cell wall-binding" evidence="3">
    <location>
        <begin position="360"/>
        <end position="379"/>
    </location>
</feature>
<dbReference type="InterPro" id="IPR018337">
    <property type="entry name" value="Cell_wall/Cho-bd_repeat"/>
</dbReference>
<dbReference type="EMBL" id="CP010086">
    <property type="protein sequence ID" value="AJH01762.1"/>
    <property type="molecule type" value="Genomic_DNA"/>
</dbReference>
<feature type="signal peptide" evidence="5">
    <location>
        <begin position="1"/>
        <end position="28"/>
    </location>
</feature>
<feature type="compositionally biased region" description="Polar residues" evidence="4">
    <location>
        <begin position="228"/>
        <end position="250"/>
    </location>
</feature>